<evidence type="ECO:0008006" key="3">
    <source>
        <dbReference type="Google" id="ProtNLM"/>
    </source>
</evidence>
<dbReference type="Proteomes" id="UP001140453">
    <property type="component" value="Unassembled WGS sequence"/>
</dbReference>
<evidence type="ECO:0000313" key="2">
    <source>
        <dbReference type="Proteomes" id="UP001140453"/>
    </source>
</evidence>
<organism evidence="1 2">
    <name type="scientific">Gnomoniopsis smithogilvyi</name>
    <dbReference type="NCBI Taxonomy" id="1191159"/>
    <lineage>
        <taxon>Eukaryota</taxon>
        <taxon>Fungi</taxon>
        <taxon>Dikarya</taxon>
        <taxon>Ascomycota</taxon>
        <taxon>Pezizomycotina</taxon>
        <taxon>Sordariomycetes</taxon>
        <taxon>Sordariomycetidae</taxon>
        <taxon>Diaporthales</taxon>
        <taxon>Gnomoniaceae</taxon>
        <taxon>Gnomoniopsis</taxon>
    </lineage>
</organism>
<protein>
    <recommendedName>
        <fullName evidence="3">F-box domain-containing protein</fullName>
    </recommendedName>
</protein>
<name>A0A9W8Z1L0_9PEZI</name>
<dbReference type="EMBL" id="JAPEVB010000002">
    <property type="protein sequence ID" value="KAJ4394640.1"/>
    <property type="molecule type" value="Genomic_DNA"/>
</dbReference>
<keyword evidence="2" id="KW-1185">Reference proteome</keyword>
<proteinExistence type="predicted"/>
<comment type="caution">
    <text evidence="1">The sequence shown here is derived from an EMBL/GenBank/DDBJ whole genome shotgun (WGS) entry which is preliminary data.</text>
</comment>
<dbReference type="OrthoDB" id="6365676at2759"/>
<dbReference type="AlphaFoldDB" id="A0A9W8Z1L0"/>
<reference evidence="1" key="1">
    <citation type="submission" date="2022-10" db="EMBL/GenBank/DDBJ databases">
        <title>Tapping the CABI collections for fungal endophytes: first genome assemblies for Collariella, Neodidymelliopsis, Ascochyta clinopodiicola, Didymella pomorum, Didymosphaeria variabile, Neocosmospora piperis and Neocucurbitaria cava.</title>
        <authorList>
            <person name="Hill R."/>
        </authorList>
    </citation>
    <scope>NUCLEOTIDE SEQUENCE</scope>
    <source>
        <strain evidence="1">IMI 355082</strain>
    </source>
</reference>
<accession>A0A9W8Z1L0</accession>
<sequence>MNQVPKLPLELIYHIIDSVLPGDPRTVLRPSGSTTKTLLSLTRVCRAIYPLASNHLRKHCIYIDNDQRLRDLIRCVESACGGVSSSSNDRHSDLTTTSVPLSLPLGVALCPITSLYLAPFRDTIDNLPIAIWIRELFCLVQPTLRRLVIDIPLRSLYPADDHLDVRKTLREAFSMLTNLEEFVSVRDELYLDLLEPEWRTERETAVWSLWPRLKRLALYQVAADEMFWASVRAMRDLDTVILTRADDLERVCIKSHYLDASTTGPSAGESGFVDEAETQDEPQKISLKVVLVNISNQQPNNLAGEREWDKVDPGNRVKVMLYDVPTSFYGDDSPCTLCQQWVKAASLRGQIWDWEGSLVHAKQSEEPS</sequence>
<evidence type="ECO:0000313" key="1">
    <source>
        <dbReference type="EMBL" id="KAJ4394640.1"/>
    </source>
</evidence>
<gene>
    <name evidence="1" type="ORF">N0V93_003859</name>
</gene>